<dbReference type="Pfam" id="PF00588">
    <property type="entry name" value="SpoU_methylase"/>
    <property type="match status" value="1"/>
</dbReference>
<protein>
    <recommendedName>
        <fullName evidence="5">tRNA (cytidine/uridine-2'-O-)-methyltransferase TrmJ</fullName>
        <ecNumber evidence="5">2.1.1.200</ecNumber>
    </recommendedName>
    <alternativeName>
        <fullName evidence="5">tRNA (cytidine(32)/uridine(32)-2'-O)-methyltransferase</fullName>
    </alternativeName>
    <alternativeName>
        <fullName evidence="5">tRNA Cm32/Um32 methyltransferase</fullName>
    </alternativeName>
</protein>
<evidence type="ECO:0000256" key="2">
    <source>
        <dbReference type="ARBA" id="ARBA00022603"/>
    </source>
</evidence>
<dbReference type="GO" id="GO:0106339">
    <property type="term" value="F:tRNA (cytidine(32)-2'-O)-methyltransferase activity"/>
    <property type="evidence" value="ECO:0007669"/>
    <property type="project" value="RHEA"/>
</dbReference>
<dbReference type="PIRSF" id="PIRSF004808">
    <property type="entry name" value="LasT"/>
    <property type="match status" value="1"/>
</dbReference>
<evidence type="ECO:0000256" key="5">
    <source>
        <dbReference type="RuleBase" id="RU362024"/>
    </source>
</evidence>
<dbReference type="GO" id="GO:0005829">
    <property type="term" value="C:cytosol"/>
    <property type="evidence" value="ECO:0007669"/>
    <property type="project" value="TreeGrafter"/>
</dbReference>
<comment type="subunit">
    <text evidence="5">Homodimer.</text>
</comment>
<keyword evidence="5" id="KW-0819">tRNA processing</keyword>
<dbReference type="RefSeq" id="WP_078715968.1">
    <property type="nucleotide sequence ID" value="NZ_FUYC01000001.1"/>
</dbReference>
<comment type="similarity">
    <text evidence="1">Belongs to the class IV-like SAM-binding methyltransferase superfamily. RNA methyltransferase TrmH family.</text>
</comment>
<dbReference type="InterPro" id="IPR029028">
    <property type="entry name" value="Alpha/beta_knot_MTases"/>
</dbReference>
<dbReference type="AlphaFoldDB" id="A0A1T4W5G4"/>
<keyword evidence="4 5" id="KW-0949">S-adenosyl-L-methionine</keyword>
<comment type="catalytic activity">
    <reaction evidence="5">
        <text>uridine(32) in tRNA + S-adenosyl-L-methionine = 2'-O-methyluridine(32) in tRNA + S-adenosyl-L-homocysteine + H(+)</text>
        <dbReference type="Rhea" id="RHEA:42936"/>
        <dbReference type="Rhea" id="RHEA-COMP:10107"/>
        <dbReference type="Rhea" id="RHEA-COMP:10290"/>
        <dbReference type="ChEBI" id="CHEBI:15378"/>
        <dbReference type="ChEBI" id="CHEBI:57856"/>
        <dbReference type="ChEBI" id="CHEBI:59789"/>
        <dbReference type="ChEBI" id="CHEBI:65315"/>
        <dbReference type="ChEBI" id="CHEBI:74478"/>
        <dbReference type="EC" id="2.1.1.200"/>
    </reaction>
</comment>
<dbReference type="GO" id="GO:0002128">
    <property type="term" value="P:tRNA nucleoside ribose methylation"/>
    <property type="evidence" value="ECO:0007669"/>
    <property type="project" value="TreeGrafter"/>
</dbReference>
<organism evidence="7 8">
    <name type="scientific">Paucidesulfovibrio gracilis DSM 16080</name>
    <dbReference type="NCBI Taxonomy" id="1121449"/>
    <lineage>
        <taxon>Bacteria</taxon>
        <taxon>Pseudomonadati</taxon>
        <taxon>Thermodesulfobacteriota</taxon>
        <taxon>Desulfovibrionia</taxon>
        <taxon>Desulfovibrionales</taxon>
        <taxon>Desulfovibrionaceae</taxon>
        <taxon>Paucidesulfovibrio</taxon>
    </lineage>
</organism>
<dbReference type="InterPro" id="IPR029026">
    <property type="entry name" value="tRNA_m1G_MTases_N"/>
</dbReference>
<dbReference type="CDD" id="cd18093">
    <property type="entry name" value="SpoU-like_TrmJ"/>
    <property type="match status" value="1"/>
</dbReference>
<reference evidence="7 8" key="1">
    <citation type="submission" date="2017-02" db="EMBL/GenBank/DDBJ databases">
        <authorList>
            <person name="Peterson S.W."/>
        </authorList>
    </citation>
    <scope>NUCLEOTIDE SEQUENCE [LARGE SCALE GENOMIC DNA]</scope>
    <source>
        <strain evidence="7 8">DSM 16080</strain>
    </source>
</reference>
<comment type="catalytic activity">
    <reaction evidence="5">
        <text>cytidine(32) in tRNA + S-adenosyl-L-methionine = 2'-O-methylcytidine(32) in tRNA + S-adenosyl-L-homocysteine + H(+)</text>
        <dbReference type="Rhea" id="RHEA:42932"/>
        <dbReference type="Rhea" id="RHEA-COMP:10288"/>
        <dbReference type="Rhea" id="RHEA-COMP:10289"/>
        <dbReference type="ChEBI" id="CHEBI:15378"/>
        <dbReference type="ChEBI" id="CHEBI:57856"/>
        <dbReference type="ChEBI" id="CHEBI:59789"/>
        <dbReference type="ChEBI" id="CHEBI:74495"/>
        <dbReference type="ChEBI" id="CHEBI:82748"/>
        <dbReference type="EC" id="2.1.1.200"/>
    </reaction>
</comment>
<accession>A0A1T4W5G4</accession>
<sequence length="248" mass="27558">MLDSVRVVLFEPKFPENVGSVARACLNMGVSDLVLVNPHRFDLDKALPLATAHAADILNSAKVVATLRDALDGCEAAYGATARTGGWRKGIMSPPTLASAVEERLRRNARVALVFGPEDRGLTNAETSLCTALTTIPTNFQGTSLNLAQAVVVLLYECFKTAQEQPFEPAHQPRERGCTVAERERLYQELQQALLDVDFLREQDADYKMMSMRRMLGRLDLKRDEFNMLMGVCRQMRWAARRAGLTGE</sequence>
<dbReference type="GO" id="GO:0003723">
    <property type="term" value="F:RNA binding"/>
    <property type="evidence" value="ECO:0007669"/>
    <property type="project" value="InterPro"/>
</dbReference>
<evidence type="ECO:0000259" key="6">
    <source>
        <dbReference type="Pfam" id="PF00588"/>
    </source>
</evidence>
<comment type="function">
    <text evidence="5">Catalyzes the formation of 2'O-methylated cytidine (Cm32) or 2'O-methylated uridine (Um32) at position 32 in tRNA.</text>
</comment>
<evidence type="ECO:0000256" key="1">
    <source>
        <dbReference type="ARBA" id="ARBA00007228"/>
    </source>
</evidence>
<dbReference type="Proteomes" id="UP000190027">
    <property type="component" value="Unassembled WGS sequence"/>
</dbReference>
<evidence type="ECO:0000313" key="8">
    <source>
        <dbReference type="Proteomes" id="UP000190027"/>
    </source>
</evidence>
<dbReference type="NCBIfam" id="TIGR00050">
    <property type="entry name" value="rRNA_methyl_1"/>
    <property type="match status" value="1"/>
</dbReference>
<keyword evidence="5" id="KW-0963">Cytoplasm</keyword>
<gene>
    <name evidence="5" type="primary">trmJ</name>
    <name evidence="7" type="ORF">SAMN02745704_00403</name>
</gene>
<dbReference type="EMBL" id="FUYC01000001">
    <property type="protein sequence ID" value="SKA72473.1"/>
    <property type="molecule type" value="Genomic_DNA"/>
</dbReference>
<dbReference type="Gene3D" id="1.10.8.590">
    <property type="match status" value="1"/>
</dbReference>
<name>A0A1T4W5G4_9BACT</name>
<dbReference type="PANTHER" id="PTHR42786">
    <property type="entry name" value="TRNA/RRNA METHYLTRANSFERASE"/>
    <property type="match status" value="1"/>
</dbReference>
<feature type="domain" description="tRNA/rRNA methyltransferase SpoU type" evidence="6">
    <location>
        <begin position="5"/>
        <end position="156"/>
    </location>
</feature>
<dbReference type="OrthoDB" id="9806346at2"/>
<dbReference type="InterPro" id="IPR004384">
    <property type="entry name" value="RNA_MeTrfase_TrmJ/LasT"/>
</dbReference>
<comment type="subcellular location">
    <subcellularLocation>
        <location evidence="5">Cytoplasm</location>
    </subcellularLocation>
</comment>
<evidence type="ECO:0000256" key="4">
    <source>
        <dbReference type="ARBA" id="ARBA00022691"/>
    </source>
</evidence>
<dbReference type="PANTHER" id="PTHR42786:SF2">
    <property type="entry name" value="TRNA (CYTIDINE_URIDINE-2'-O-)-METHYLTRANSFERASE TRMJ"/>
    <property type="match status" value="1"/>
</dbReference>
<dbReference type="GO" id="GO:0160206">
    <property type="term" value="F:tRNA (cytidine(32)/uridine(32)-2'-O)-methyltransferase activity"/>
    <property type="evidence" value="ECO:0007669"/>
    <property type="project" value="UniProtKB-EC"/>
</dbReference>
<evidence type="ECO:0000313" key="7">
    <source>
        <dbReference type="EMBL" id="SKA72473.1"/>
    </source>
</evidence>
<keyword evidence="3 7" id="KW-0808">Transferase</keyword>
<proteinExistence type="inferred from homology"/>
<dbReference type="STRING" id="1121449.SAMN02745704_00403"/>
<keyword evidence="8" id="KW-1185">Reference proteome</keyword>
<dbReference type="Gene3D" id="3.40.1280.10">
    <property type="match status" value="1"/>
</dbReference>
<dbReference type="SUPFAM" id="SSF75217">
    <property type="entry name" value="alpha/beta knot"/>
    <property type="match status" value="1"/>
</dbReference>
<dbReference type="InterPro" id="IPR001537">
    <property type="entry name" value="SpoU_MeTrfase"/>
</dbReference>
<evidence type="ECO:0000256" key="3">
    <source>
        <dbReference type="ARBA" id="ARBA00022679"/>
    </source>
</evidence>
<keyword evidence="2 5" id="KW-0489">Methyltransferase</keyword>
<dbReference type="EC" id="2.1.1.200" evidence="5"/>